<evidence type="ECO:0000313" key="10">
    <source>
        <dbReference type="Proteomes" id="UP000664771"/>
    </source>
</evidence>
<keyword evidence="6" id="KW-1133">Transmembrane helix</keyword>
<dbReference type="EMBL" id="JAFVMF010000008">
    <property type="protein sequence ID" value="MBO1359828.1"/>
    <property type="molecule type" value="Genomic_DNA"/>
</dbReference>
<evidence type="ECO:0000256" key="6">
    <source>
        <dbReference type="ARBA" id="ARBA00022989"/>
    </source>
</evidence>
<evidence type="ECO:0000256" key="7">
    <source>
        <dbReference type="ARBA" id="ARBA00023136"/>
    </source>
</evidence>
<dbReference type="Gene3D" id="3.90.550.10">
    <property type="entry name" value="Spore Coat Polysaccharide Biosynthesis Protein SpsA, Chain A"/>
    <property type="match status" value="1"/>
</dbReference>
<evidence type="ECO:0000256" key="1">
    <source>
        <dbReference type="ARBA" id="ARBA00022475"/>
    </source>
</evidence>
<proteinExistence type="predicted"/>
<keyword evidence="4" id="KW-0812">Transmembrane</keyword>
<keyword evidence="7" id="KW-0472">Membrane</keyword>
<dbReference type="Pfam" id="PF00535">
    <property type="entry name" value="Glycos_transf_2"/>
    <property type="match status" value="1"/>
</dbReference>
<keyword evidence="2" id="KW-0328">Glycosyltransferase</keyword>
<evidence type="ECO:0000313" key="9">
    <source>
        <dbReference type="EMBL" id="MBO1359828.1"/>
    </source>
</evidence>
<dbReference type="InterPro" id="IPR050256">
    <property type="entry name" value="Glycosyltransferase_2"/>
</dbReference>
<dbReference type="Proteomes" id="UP000664771">
    <property type="component" value="Unassembled WGS sequence"/>
</dbReference>
<dbReference type="InterPro" id="IPR029044">
    <property type="entry name" value="Nucleotide-diphossugar_trans"/>
</dbReference>
<feature type="domain" description="Glycosyltransferase 2-like" evidence="8">
    <location>
        <begin position="15"/>
        <end position="178"/>
    </location>
</feature>
<comment type="caution">
    <text evidence="9">The sequence shown here is derived from an EMBL/GenBank/DDBJ whole genome shotgun (WGS) entry which is preliminary data.</text>
</comment>
<keyword evidence="3" id="KW-0808">Transferase</keyword>
<reference evidence="9 10" key="1">
    <citation type="submission" date="2021-03" db="EMBL/GenBank/DDBJ databases">
        <title>The complete genome sequence of Acetobacter sacchari TBRC 11175.</title>
        <authorList>
            <person name="Charoenyingcharoen P."/>
            <person name="Yukphan P."/>
        </authorList>
    </citation>
    <scope>NUCLEOTIDE SEQUENCE [LARGE SCALE GENOMIC DNA]</scope>
    <source>
        <strain evidence="9 10">TBRC 11175</strain>
    </source>
</reference>
<organism evidence="9 10">
    <name type="scientific">Acetobacter sacchari</name>
    <dbReference type="NCBI Taxonomy" id="2661687"/>
    <lineage>
        <taxon>Bacteria</taxon>
        <taxon>Pseudomonadati</taxon>
        <taxon>Pseudomonadota</taxon>
        <taxon>Alphaproteobacteria</taxon>
        <taxon>Acetobacterales</taxon>
        <taxon>Acetobacteraceae</taxon>
        <taxon>Acetobacter</taxon>
    </lineage>
</organism>
<evidence type="ECO:0000256" key="3">
    <source>
        <dbReference type="ARBA" id="ARBA00022679"/>
    </source>
</evidence>
<keyword evidence="5" id="KW-0448">Lipopolysaccharide biosynthesis</keyword>
<dbReference type="PANTHER" id="PTHR48090">
    <property type="entry name" value="UNDECAPRENYL-PHOSPHATE 4-DEOXY-4-FORMAMIDO-L-ARABINOSE TRANSFERASE-RELATED"/>
    <property type="match status" value="1"/>
</dbReference>
<evidence type="ECO:0000256" key="2">
    <source>
        <dbReference type="ARBA" id="ARBA00022676"/>
    </source>
</evidence>
<dbReference type="InterPro" id="IPR001173">
    <property type="entry name" value="Glyco_trans_2-like"/>
</dbReference>
<dbReference type="SUPFAM" id="SSF53448">
    <property type="entry name" value="Nucleotide-diphospho-sugar transferases"/>
    <property type="match status" value="1"/>
</dbReference>
<keyword evidence="1" id="KW-1003">Cell membrane</keyword>
<dbReference type="PANTHER" id="PTHR48090:SF3">
    <property type="entry name" value="UNDECAPRENYL-PHOSPHATE 4-DEOXY-4-FORMAMIDO-L-ARABINOSE TRANSFERASE"/>
    <property type="match status" value="1"/>
</dbReference>
<accession>A0ABS3LV84</accession>
<evidence type="ECO:0000256" key="4">
    <source>
        <dbReference type="ARBA" id="ARBA00022692"/>
    </source>
</evidence>
<sequence length="251" mass="27486">MSPSAEAEDGPPALSVVIAVLNERENIAAVCQELATVRRDFPRSEIIFVDDGSTDGTIEAIAAARKIDGLGDIRILSHDRRCGKSSALRTGIRNARGRWIATMDGDGQDDPSAIVALYAEASAAKGRPPLVVGVRPRRSDTIWRKLATRFANGLRKRLLNDGCPDTGAPMKLFLRSDFLALPQFEGLHRFLPALLQSYGVSLVCVPVRHRSRLHGQSKYSNLGRAVVGVRDLLGVIWLRNRTRLPVSVREC</sequence>
<evidence type="ECO:0000256" key="5">
    <source>
        <dbReference type="ARBA" id="ARBA00022985"/>
    </source>
</evidence>
<dbReference type="CDD" id="cd04179">
    <property type="entry name" value="DPM_DPG-synthase_like"/>
    <property type="match status" value="1"/>
</dbReference>
<keyword evidence="10" id="KW-1185">Reference proteome</keyword>
<gene>
    <name evidence="9" type="ORF">J2D73_08475</name>
</gene>
<name>A0ABS3LV84_9PROT</name>
<evidence type="ECO:0000259" key="8">
    <source>
        <dbReference type="Pfam" id="PF00535"/>
    </source>
</evidence>
<protein>
    <submittedName>
        <fullName evidence="9">Glycosyltransferase family 2 protein</fullName>
    </submittedName>
</protein>